<evidence type="ECO:0000256" key="5">
    <source>
        <dbReference type="ARBA" id="ARBA00023180"/>
    </source>
</evidence>
<evidence type="ECO:0000259" key="6">
    <source>
        <dbReference type="SMART" id="SM01352"/>
    </source>
</evidence>
<feature type="domain" description="APCDD1" evidence="6">
    <location>
        <begin position="12"/>
        <end position="184"/>
    </location>
</feature>
<dbReference type="OrthoDB" id="69314at2157"/>
<dbReference type="GO" id="GO:0005886">
    <property type="term" value="C:plasma membrane"/>
    <property type="evidence" value="ECO:0007669"/>
    <property type="project" value="InterPro"/>
</dbReference>
<proteinExistence type="predicted"/>
<accession>F6D460</accession>
<comment type="subcellular location">
    <subcellularLocation>
        <location evidence="1">Membrane</location>
        <topology evidence="1">Single-pass membrane protein</topology>
    </subcellularLocation>
</comment>
<dbReference type="RefSeq" id="WP_013824984.1">
    <property type="nucleotide sequence ID" value="NC_015574.1"/>
</dbReference>
<dbReference type="KEGG" id="mew:MSWAN_0442"/>
<protein>
    <recommendedName>
        <fullName evidence="6">APCDD1 domain-containing protein</fullName>
    </recommendedName>
</protein>
<evidence type="ECO:0000256" key="2">
    <source>
        <dbReference type="ARBA" id="ARBA00022692"/>
    </source>
</evidence>
<dbReference type="SMART" id="SM01352">
    <property type="entry name" value="APCDDC"/>
    <property type="match status" value="1"/>
</dbReference>
<dbReference type="eggNOG" id="arCOG14017">
    <property type="taxonomic scope" value="Archaea"/>
</dbReference>
<evidence type="ECO:0000313" key="7">
    <source>
        <dbReference type="EMBL" id="AEG17482.1"/>
    </source>
</evidence>
<evidence type="ECO:0000256" key="1">
    <source>
        <dbReference type="ARBA" id="ARBA00004167"/>
    </source>
</evidence>
<dbReference type="PANTHER" id="PTHR31021:SF1">
    <property type="entry name" value="CHROMOSOME UNDETERMINED SCAFFOLD_56, WHOLE GENOME SHOTGUN SEQUENCE"/>
    <property type="match status" value="1"/>
</dbReference>
<dbReference type="HOGENOM" id="CLU_1405989_0_0_2"/>
<keyword evidence="3" id="KW-0732">Signal</keyword>
<gene>
    <name evidence="7" type="ordered locus">MSWAN_0442</name>
</gene>
<dbReference type="Proteomes" id="UP000009231">
    <property type="component" value="Chromosome"/>
</dbReference>
<keyword evidence="5" id="KW-0325">Glycoprotein</keyword>
<dbReference type="InterPro" id="IPR042425">
    <property type="entry name" value="APCDD1"/>
</dbReference>
<dbReference type="EMBL" id="CP002772">
    <property type="protein sequence ID" value="AEG17482.1"/>
    <property type="molecule type" value="Genomic_DNA"/>
</dbReference>
<evidence type="ECO:0000256" key="4">
    <source>
        <dbReference type="ARBA" id="ARBA00023136"/>
    </source>
</evidence>
<evidence type="ECO:0000313" key="8">
    <source>
        <dbReference type="Proteomes" id="UP000009231"/>
    </source>
</evidence>
<dbReference type="InterPro" id="IPR029405">
    <property type="entry name" value="APCDD1_dom"/>
</dbReference>
<name>F6D460_METPW</name>
<keyword evidence="8" id="KW-1185">Reference proteome</keyword>
<dbReference type="AlphaFoldDB" id="F6D460"/>
<keyword evidence="2" id="KW-0812">Transmembrane</keyword>
<dbReference type="GeneID" id="10667928"/>
<organism evidence="7 8">
    <name type="scientific">Methanobacterium paludis (strain DSM 25820 / JCM 18151 / SWAN1)</name>
    <dbReference type="NCBI Taxonomy" id="868131"/>
    <lineage>
        <taxon>Archaea</taxon>
        <taxon>Methanobacteriati</taxon>
        <taxon>Methanobacteriota</taxon>
        <taxon>Methanomada group</taxon>
        <taxon>Methanobacteria</taxon>
        <taxon>Methanobacteriales</taxon>
        <taxon>Methanobacteriaceae</taxon>
        <taxon>Methanobacterium</taxon>
    </lineage>
</organism>
<sequence length="197" mass="22294">MLKSSDLNGKWQSQKSEPIENQNGTVLYIRREASFSDDNWEIMIRTFLDENCKHSLFNVRATGTYNLDNESKDVPGATCVDFHNTARYVTANNEPIVEMLNHATILSRGWELEVEQDVSENGCLLVPSVADCPVEYDIIKKDENGLYFGDYTPDQEEELQKLVGKNVSNSETSHGTCSPNIRPKQLIKHPLVKINSN</sequence>
<dbReference type="Pfam" id="PF14921">
    <property type="entry name" value="APCDDC"/>
    <property type="match status" value="1"/>
</dbReference>
<reference evidence="7 8" key="1">
    <citation type="journal article" date="2014" name="Int. J. Syst. Evol. Microbiol.">
        <title>Methanobacterium paludis sp. nov. and a novel strain of Methanobacterium lacus isolated from northern peatlands.</title>
        <authorList>
            <person name="Cadillo-Quiroz H."/>
            <person name="Brauer S.L."/>
            <person name="Goodson N."/>
            <person name="Yavitt J.B."/>
            <person name="Zinder S.H."/>
        </authorList>
    </citation>
    <scope>NUCLEOTIDE SEQUENCE [LARGE SCALE GENOMIC DNA]</scope>
    <source>
        <strain evidence="8">DSM 25820 / JCM 18151 / SWAN1</strain>
    </source>
</reference>
<keyword evidence="4" id="KW-0472">Membrane</keyword>
<dbReference type="GO" id="GO:0017147">
    <property type="term" value="F:Wnt-protein binding"/>
    <property type="evidence" value="ECO:0007669"/>
    <property type="project" value="InterPro"/>
</dbReference>
<evidence type="ECO:0000256" key="3">
    <source>
        <dbReference type="ARBA" id="ARBA00022729"/>
    </source>
</evidence>
<dbReference type="PANTHER" id="PTHR31021">
    <property type="entry name" value="ADENOMATOSIS POLYPOSIS COLI DOWN-REGULATED 1"/>
    <property type="match status" value="1"/>
</dbReference>
<dbReference type="STRING" id="868131.MSWAN_0442"/>
<dbReference type="GO" id="GO:0030178">
    <property type="term" value="P:negative regulation of Wnt signaling pathway"/>
    <property type="evidence" value="ECO:0007669"/>
    <property type="project" value="InterPro"/>
</dbReference>